<dbReference type="InterPro" id="IPR008969">
    <property type="entry name" value="CarboxyPept-like_regulatory"/>
</dbReference>
<evidence type="ECO:0000313" key="3">
    <source>
        <dbReference type="Proteomes" id="UP000501802"/>
    </source>
</evidence>
<evidence type="ECO:0000256" key="1">
    <source>
        <dbReference type="SAM" id="SignalP"/>
    </source>
</evidence>
<name>A0A6G9AWI2_9BACT</name>
<evidence type="ECO:0000313" key="2">
    <source>
        <dbReference type="EMBL" id="QIP16655.1"/>
    </source>
</evidence>
<keyword evidence="3" id="KW-1185">Reference proteome</keyword>
<protein>
    <submittedName>
        <fullName evidence="2">Carboxypeptidase regulatory-like domain-containing protein</fullName>
    </submittedName>
</protein>
<feature type="chain" id="PRO_5026081072" evidence="1">
    <location>
        <begin position="22"/>
        <end position="249"/>
    </location>
</feature>
<accession>A0A6G9AWI2</accession>
<dbReference type="KEGG" id="spib:G8759_30445"/>
<dbReference type="AlphaFoldDB" id="A0A6G9AWI2"/>
<dbReference type="Proteomes" id="UP000501802">
    <property type="component" value="Chromosome"/>
</dbReference>
<proteinExistence type="predicted"/>
<organism evidence="2 3">
    <name type="scientific">Spirosoma aureum</name>
    <dbReference type="NCBI Taxonomy" id="2692134"/>
    <lineage>
        <taxon>Bacteria</taxon>
        <taxon>Pseudomonadati</taxon>
        <taxon>Bacteroidota</taxon>
        <taxon>Cytophagia</taxon>
        <taxon>Cytophagales</taxon>
        <taxon>Cytophagaceae</taxon>
        <taxon>Spirosoma</taxon>
    </lineage>
</organism>
<dbReference type="GO" id="GO:0004180">
    <property type="term" value="F:carboxypeptidase activity"/>
    <property type="evidence" value="ECO:0007669"/>
    <property type="project" value="UniProtKB-KW"/>
</dbReference>
<dbReference type="RefSeq" id="WP_167216756.1">
    <property type="nucleotide sequence ID" value="NZ_CP050063.1"/>
</dbReference>
<keyword evidence="2" id="KW-0645">Protease</keyword>
<dbReference type="Gene3D" id="2.60.40.1120">
    <property type="entry name" value="Carboxypeptidase-like, regulatory domain"/>
    <property type="match status" value="1"/>
</dbReference>
<sequence>MKKTALLFLISLILIVAGCKTQNGYSPGSDAGYASGKVLDTRGNPISDAKIIATNTLCANTHLVGTTDANGNYKIKIPAGVWKMSAQIDRTYYGHQFQLTLHPDHPEVFTGQDGVVCNFEWRLYGPKVGHTDRFYGGEVKISQSKKSRINDLENIAFTFTPVSPRIDGSTGQPETITCGPRGTQDYARFPDLPIAQYRITARYRPTGQRIYLRNNAGGTYLADGSVIAGFSGNNDSNSCINCMTLEFRD</sequence>
<reference evidence="2 3" key="1">
    <citation type="submission" date="2020-03" db="EMBL/GenBank/DDBJ databases">
        <authorList>
            <person name="Kim M.K."/>
        </authorList>
    </citation>
    <scope>NUCLEOTIDE SEQUENCE [LARGE SCALE GENOMIC DNA]</scope>
    <source>
        <strain evidence="2 3">BT328</strain>
    </source>
</reference>
<gene>
    <name evidence="2" type="ORF">G8759_30445</name>
</gene>
<keyword evidence="2" id="KW-0121">Carboxypeptidase</keyword>
<keyword evidence="1" id="KW-0732">Signal</keyword>
<dbReference type="SUPFAM" id="SSF49464">
    <property type="entry name" value="Carboxypeptidase regulatory domain-like"/>
    <property type="match status" value="1"/>
</dbReference>
<feature type="signal peptide" evidence="1">
    <location>
        <begin position="1"/>
        <end position="21"/>
    </location>
</feature>
<dbReference type="PROSITE" id="PS51257">
    <property type="entry name" value="PROKAR_LIPOPROTEIN"/>
    <property type="match status" value="1"/>
</dbReference>
<keyword evidence="2" id="KW-0378">Hydrolase</keyword>
<dbReference type="EMBL" id="CP050063">
    <property type="protein sequence ID" value="QIP16655.1"/>
    <property type="molecule type" value="Genomic_DNA"/>
</dbReference>